<dbReference type="PANTHER" id="PTHR43406">
    <property type="entry name" value="TRYPTOPHAN SYNTHASE, ALPHA CHAIN"/>
    <property type="match status" value="1"/>
</dbReference>
<name>I7KZR9_METBM</name>
<dbReference type="KEGG" id="mbg:BN140_1512"/>
<evidence type="ECO:0000256" key="6">
    <source>
        <dbReference type="ARBA" id="ARBA00023141"/>
    </source>
</evidence>
<evidence type="ECO:0000256" key="10">
    <source>
        <dbReference type="RuleBase" id="RU003662"/>
    </source>
</evidence>
<evidence type="ECO:0000256" key="8">
    <source>
        <dbReference type="ARBA" id="ARBA00049047"/>
    </source>
</evidence>
<dbReference type="PANTHER" id="PTHR43406:SF1">
    <property type="entry name" value="TRYPTOPHAN SYNTHASE ALPHA CHAIN, CHLOROPLASTIC"/>
    <property type="match status" value="1"/>
</dbReference>
<comment type="similarity">
    <text evidence="9 10">Belongs to the TrpA family.</text>
</comment>
<evidence type="ECO:0000313" key="12">
    <source>
        <dbReference type="Proteomes" id="UP000009007"/>
    </source>
</evidence>
<dbReference type="SUPFAM" id="SSF51366">
    <property type="entry name" value="Ribulose-phoshate binding barrel"/>
    <property type="match status" value="1"/>
</dbReference>
<reference evidence="12" key="1">
    <citation type="journal article" date="2012" name="J. Bacteriol.">
        <title>Complete genome sequence of the hydrogenotrophic, methanogenic archaeon Methanoculleus bourgensis strain MS2T, isolated from a sewage sludge digester.</title>
        <authorList>
            <person name="Maus I."/>
            <person name="Wibberg D."/>
            <person name="Stantscheff R."/>
            <person name="Eikmeyer F.G."/>
            <person name="Seffner A."/>
            <person name="Boelter J."/>
            <person name="Szczepanowski R."/>
            <person name="Blom J."/>
            <person name="Jaenicke S."/>
            <person name="Konig H."/>
            <person name="Puhler A."/>
            <person name="Schluter A."/>
        </authorList>
    </citation>
    <scope>NUCLEOTIDE SEQUENCE [LARGE SCALE GENOMIC DNA]</scope>
    <source>
        <strain evidence="12">ATCC 43281 / DSM 3045 / OCM 15 / MS2</strain>
    </source>
</reference>
<keyword evidence="6 9" id="KW-0057">Aromatic amino acid biosynthesis</keyword>
<evidence type="ECO:0000256" key="2">
    <source>
        <dbReference type="ARBA" id="ARBA00004733"/>
    </source>
</evidence>
<keyword evidence="12" id="KW-1185">Reference proteome</keyword>
<dbReference type="EC" id="4.2.1.20" evidence="9"/>
<dbReference type="HOGENOM" id="CLU_016734_0_4_2"/>
<evidence type="ECO:0000256" key="1">
    <source>
        <dbReference type="ARBA" id="ARBA00003365"/>
    </source>
</evidence>
<evidence type="ECO:0000256" key="5">
    <source>
        <dbReference type="ARBA" id="ARBA00022822"/>
    </source>
</evidence>
<dbReference type="NCBIfam" id="TIGR00262">
    <property type="entry name" value="trpA"/>
    <property type="match status" value="1"/>
</dbReference>
<dbReference type="AlphaFoldDB" id="I7KZR9"/>
<feature type="active site" description="Proton acceptor" evidence="9">
    <location>
        <position position="46"/>
    </location>
</feature>
<dbReference type="GO" id="GO:0005829">
    <property type="term" value="C:cytosol"/>
    <property type="evidence" value="ECO:0007669"/>
    <property type="project" value="TreeGrafter"/>
</dbReference>
<dbReference type="InterPro" id="IPR013785">
    <property type="entry name" value="Aldolase_TIM"/>
</dbReference>
<dbReference type="RefSeq" id="WP_014867410.1">
    <property type="nucleotide sequence ID" value="NC_018227.2"/>
</dbReference>
<evidence type="ECO:0000313" key="11">
    <source>
        <dbReference type="EMBL" id="CCJ36435.1"/>
    </source>
</evidence>
<dbReference type="Pfam" id="PF00290">
    <property type="entry name" value="Trp_syntA"/>
    <property type="match status" value="1"/>
</dbReference>
<comment type="subunit">
    <text evidence="3 9">Tetramer of two alpha and two beta chains.</text>
</comment>
<gene>
    <name evidence="9 11" type="primary">trpA</name>
    <name evidence="11" type="ordered locus">BN140_1512</name>
</gene>
<comment type="pathway">
    <text evidence="2 9">Amino-acid biosynthesis; L-tryptophan biosynthesis; L-tryptophan from chorismate: step 5/5.</text>
</comment>
<dbReference type="Proteomes" id="UP000009007">
    <property type="component" value="Chromosome I"/>
</dbReference>
<proteinExistence type="inferred from homology"/>
<evidence type="ECO:0000256" key="7">
    <source>
        <dbReference type="ARBA" id="ARBA00023239"/>
    </source>
</evidence>
<dbReference type="STRING" id="1201294.BN140_1512"/>
<comment type="catalytic activity">
    <reaction evidence="8 9">
        <text>(1S,2R)-1-C-(indol-3-yl)glycerol 3-phosphate + L-serine = D-glyceraldehyde 3-phosphate + L-tryptophan + H2O</text>
        <dbReference type="Rhea" id="RHEA:10532"/>
        <dbReference type="ChEBI" id="CHEBI:15377"/>
        <dbReference type="ChEBI" id="CHEBI:33384"/>
        <dbReference type="ChEBI" id="CHEBI:57912"/>
        <dbReference type="ChEBI" id="CHEBI:58866"/>
        <dbReference type="ChEBI" id="CHEBI:59776"/>
        <dbReference type="EC" id="4.2.1.20"/>
    </reaction>
</comment>
<dbReference type="FunFam" id="3.20.20.70:FF:000037">
    <property type="entry name" value="Tryptophan synthase alpha chain"/>
    <property type="match status" value="1"/>
</dbReference>
<dbReference type="Gene3D" id="3.20.20.70">
    <property type="entry name" value="Aldolase class I"/>
    <property type="match status" value="1"/>
</dbReference>
<keyword evidence="5 9" id="KW-0822">Tryptophan biosynthesis</keyword>
<evidence type="ECO:0000256" key="4">
    <source>
        <dbReference type="ARBA" id="ARBA00022605"/>
    </source>
</evidence>
<dbReference type="EMBL" id="HE964772">
    <property type="protein sequence ID" value="CCJ36435.1"/>
    <property type="molecule type" value="Genomic_DNA"/>
</dbReference>
<evidence type="ECO:0000256" key="3">
    <source>
        <dbReference type="ARBA" id="ARBA00011270"/>
    </source>
</evidence>
<protein>
    <recommendedName>
        <fullName evidence="9">Tryptophan synthase alpha chain</fullName>
        <ecNumber evidence="9">4.2.1.20</ecNumber>
    </recommendedName>
</protein>
<organism evidence="11 12">
    <name type="scientific">Methanoculleus bourgensis (strain ATCC 43281 / DSM 3045 / OCM 15 / MS2)</name>
    <name type="common">Methanogenium bourgense</name>
    <dbReference type="NCBI Taxonomy" id="1201294"/>
    <lineage>
        <taxon>Archaea</taxon>
        <taxon>Methanobacteriati</taxon>
        <taxon>Methanobacteriota</taxon>
        <taxon>Stenosarchaea group</taxon>
        <taxon>Methanomicrobia</taxon>
        <taxon>Methanomicrobiales</taxon>
        <taxon>Methanomicrobiaceae</taxon>
        <taxon>Methanoculleus</taxon>
    </lineage>
</organism>
<dbReference type="InterPro" id="IPR002028">
    <property type="entry name" value="Trp_synthase_suA"/>
</dbReference>
<evidence type="ECO:0000256" key="9">
    <source>
        <dbReference type="HAMAP-Rule" id="MF_00131"/>
    </source>
</evidence>
<keyword evidence="7 9" id="KW-0456">Lyase</keyword>
<feature type="active site" description="Proton acceptor" evidence="9">
    <location>
        <position position="57"/>
    </location>
</feature>
<dbReference type="UniPathway" id="UPA00035">
    <property type="reaction ID" value="UER00044"/>
</dbReference>
<dbReference type="GeneID" id="13355410"/>
<dbReference type="GO" id="GO:0004834">
    <property type="term" value="F:tryptophan synthase activity"/>
    <property type="evidence" value="ECO:0007669"/>
    <property type="project" value="UniProtKB-UniRule"/>
</dbReference>
<dbReference type="HAMAP" id="MF_00131">
    <property type="entry name" value="Trp_synth_alpha"/>
    <property type="match status" value="1"/>
</dbReference>
<dbReference type="InterPro" id="IPR011060">
    <property type="entry name" value="RibuloseP-bd_barrel"/>
</dbReference>
<comment type="function">
    <text evidence="1 9">The alpha subunit is responsible for the aldol cleavage of indoleglycerol phosphate to indole and glyceraldehyde 3-phosphate.</text>
</comment>
<dbReference type="PATRIC" id="fig|1201294.9.peg.1665"/>
<sequence>MSRLSAAFAGRNGPTFVGFLVAGDPDPATSLTVAKAMIDAGAGILEVAVPFSDPMADGPVIQQAHERALAAGMTPDATFDLVRAIRGYAPVPVVLFTYANIVFRQGWDRFAVRAAGAGADGLLVVDLPPEESGDLSAAAARHGLDLIRLIAPTTSAARRRQILAGASGFVYLVAVEGVTGVRDNLPAHLAGLIGTLRQETDLPLAVGFGVSRPGHVRAIATAGADAVVVGSAVVRVIGESPGGGEEMVQAVRDYVAGMTGRP</sequence>
<accession>I7KZR9</accession>
<dbReference type="CDD" id="cd04724">
    <property type="entry name" value="Tryptophan_synthase_alpha"/>
    <property type="match status" value="1"/>
</dbReference>
<dbReference type="BioCyc" id="MBOU1201294:BN140_RS07550-MONOMER"/>
<keyword evidence="4 9" id="KW-0028">Amino-acid biosynthesis</keyword>